<protein>
    <submittedName>
        <fullName evidence="1">DNA-binding FrmR family transcriptional regulator</fullName>
    </submittedName>
</protein>
<organism evidence="1 2">
    <name type="scientific">Sporolactobacillus spathodeae</name>
    <dbReference type="NCBI Taxonomy" id="1465502"/>
    <lineage>
        <taxon>Bacteria</taxon>
        <taxon>Bacillati</taxon>
        <taxon>Bacillota</taxon>
        <taxon>Bacilli</taxon>
        <taxon>Bacillales</taxon>
        <taxon>Sporolactobacillaceae</taxon>
        <taxon>Sporolactobacillus</taxon>
    </lineage>
</organism>
<dbReference type="GO" id="GO:0003677">
    <property type="term" value="F:DNA binding"/>
    <property type="evidence" value="ECO:0007669"/>
    <property type="project" value="UniProtKB-KW"/>
</dbReference>
<accession>A0ABS2Q9N6</accession>
<keyword evidence="2" id="KW-1185">Reference proteome</keyword>
<dbReference type="InterPro" id="IPR003735">
    <property type="entry name" value="Metal_Tscrpt_repr"/>
</dbReference>
<dbReference type="Gene3D" id="1.20.58.1000">
    <property type="entry name" value="Metal-sensitive repressor, helix protomer"/>
    <property type="match status" value="1"/>
</dbReference>
<comment type="caution">
    <text evidence="1">The sequence shown here is derived from an EMBL/GenBank/DDBJ whole genome shotgun (WGS) entry which is preliminary data.</text>
</comment>
<reference evidence="1 2" key="1">
    <citation type="submission" date="2021-01" db="EMBL/GenBank/DDBJ databases">
        <title>Genomic Encyclopedia of Type Strains, Phase IV (KMG-IV): sequencing the most valuable type-strain genomes for metagenomic binning, comparative biology and taxonomic classification.</title>
        <authorList>
            <person name="Goeker M."/>
        </authorList>
    </citation>
    <scope>NUCLEOTIDE SEQUENCE [LARGE SCALE GENOMIC DNA]</scope>
    <source>
        <strain evidence="1 2">DSM 100968</strain>
    </source>
</reference>
<dbReference type="InterPro" id="IPR038390">
    <property type="entry name" value="Metal_Tscrpt_repr_sf"/>
</dbReference>
<dbReference type="EMBL" id="JAFBEV010000015">
    <property type="protein sequence ID" value="MBM7658331.1"/>
    <property type="molecule type" value="Genomic_DNA"/>
</dbReference>
<sequence>MEEEKDCCRCGELAAEGCGTDEQRKPAEPRTSEEKQKMINRLKRVEGQVRGLQKMIAEDRYCIDILIQLSAAQAALQKLGFSVLERHTKSCIAKAVEEGHGSESIDELIKVLRQFYK</sequence>
<dbReference type="Proteomes" id="UP000823201">
    <property type="component" value="Unassembled WGS sequence"/>
</dbReference>
<proteinExistence type="predicted"/>
<gene>
    <name evidence="1" type="ORF">JOC27_001784</name>
</gene>
<evidence type="ECO:0000313" key="1">
    <source>
        <dbReference type="EMBL" id="MBM7658331.1"/>
    </source>
</evidence>
<evidence type="ECO:0000313" key="2">
    <source>
        <dbReference type="Proteomes" id="UP000823201"/>
    </source>
</evidence>
<name>A0ABS2Q9N6_9BACL</name>
<dbReference type="PANTHER" id="PTHR33677:SF3">
    <property type="entry name" value="COPPER-SENSING TRANSCRIPTIONAL REPRESSOR RICR"/>
    <property type="match status" value="1"/>
</dbReference>
<keyword evidence="1" id="KW-0238">DNA-binding</keyword>
<dbReference type="Pfam" id="PF02583">
    <property type="entry name" value="Trns_repr_metal"/>
    <property type="match status" value="1"/>
</dbReference>
<dbReference type="PANTHER" id="PTHR33677">
    <property type="entry name" value="TRANSCRIPTIONAL REPRESSOR FRMR-RELATED"/>
    <property type="match status" value="1"/>
</dbReference>